<dbReference type="eggNOG" id="KOG1474">
    <property type="taxonomic scope" value="Eukaryota"/>
</dbReference>
<evidence type="ECO:0000313" key="7">
    <source>
        <dbReference type="EMBL" id="EEA05059.1"/>
    </source>
</evidence>
<dbReference type="Pfam" id="PF12796">
    <property type="entry name" value="Ank_2"/>
    <property type="match status" value="1"/>
</dbReference>
<dbReference type="Proteomes" id="UP000001460">
    <property type="component" value="Unassembled WGS sequence"/>
</dbReference>
<evidence type="ECO:0000256" key="3">
    <source>
        <dbReference type="ARBA" id="ARBA00023117"/>
    </source>
</evidence>
<dbReference type="InterPro" id="IPR001487">
    <property type="entry name" value="Bromodomain"/>
</dbReference>
<feature type="repeat" description="ANK" evidence="4">
    <location>
        <begin position="82"/>
        <end position="114"/>
    </location>
</feature>
<dbReference type="OMA" id="CNPNDAD"/>
<gene>
    <name evidence="7" type="ORF">CMU_041290</name>
</gene>
<dbReference type="Gene3D" id="1.25.40.20">
    <property type="entry name" value="Ankyrin repeat-containing domain"/>
    <property type="match status" value="2"/>
</dbReference>
<keyword evidence="8" id="KW-1185">Reference proteome</keyword>
<feature type="repeat" description="ANK" evidence="4">
    <location>
        <begin position="115"/>
        <end position="147"/>
    </location>
</feature>
<dbReference type="GeneID" id="6994487"/>
<dbReference type="SUPFAM" id="SSF47370">
    <property type="entry name" value="Bromodomain"/>
    <property type="match status" value="1"/>
</dbReference>
<dbReference type="VEuPathDB" id="CryptoDB:CMU_041290"/>
<evidence type="ECO:0000259" key="6">
    <source>
        <dbReference type="PROSITE" id="PS50014"/>
    </source>
</evidence>
<dbReference type="PROSITE" id="PS00633">
    <property type="entry name" value="BROMODOMAIN_1"/>
    <property type="match status" value="1"/>
</dbReference>
<dbReference type="Pfam" id="PF00439">
    <property type="entry name" value="Bromodomain"/>
    <property type="match status" value="1"/>
</dbReference>
<feature type="domain" description="Bromo" evidence="6">
    <location>
        <begin position="306"/>
        <end position="378"/>
    </location>
</feature>
<keyword evidence="3 5" id="KW-0103">Bromodomain</keyword>
<evidence type="ECO:0000256" key="5">
    <source>
        <dbReference type="PROSITE-ProRule" id="PRU00035"/>
    </source>
</evidence>
<dbReference type="InterPro" id="IPR050776">
    <property type="entry name" value="Ank_Repeat/CDKN_Inhibitor"/>
</dbReference>
<dbReference type="AlphaFoldDB" id="B6AA18"/>
<dbReference type="OrthoDB" id="448960at2759"/>
<reference evidence="7" key="1">
    <citation type="submission" date="2008-06" db="EMBL/GenBank/DDBJ databases">
        <authorList>
            <person name="Lorenzi H."/>
            <person name="Inman J."/>
            <person name="Miller J."/>
            <person name="Schobel S."/>
            <person name="Amedeo P."/>
            <person name="Caler E.V."/>
            <person name="da Silva J."/>
        </authorList>
    </citation>
    <scope>NUCLEOTIDE SEQUENCE [LARGE SCALE GENOMIC DNA]</scope>
    <source>
        <strain evidence="7">RN66</strain>
    </source>
</reference>
<dbReference type="STRING" id="441375.B6AA18"/>
<dbReference type="PROSITE" id="PS50088">
    <property type="entry name" value="ANK_REPEAT"/>
    <property type="match status" value="3"/>
</dbReference>
<dbReference type="RefSeq" id="XP_002139408.1">
    <property type="nucleotide sequence ID" value="XM_002139372.1"/>
</dbReference>
<dbReference type="InterPro" id="IPR036427">
    <property type="entry name" value="Bromodomain-like_sf"/>
</dbReference>
<accession>B6AA18</accession>
<name>B6AA18_CRYMR</name>
<dbReference type="Pfam" id="PF00023">
    <property type="entry name" value="Ank"/>
    <property type="match status" value="1"/>
</dbReference>
<dbReference type="Gene3D" id="1.20.920.10">
    <property type="entry name" value="Bromodomain-like"/>
    <property type="match status" value="1"/>
</dbReference>
<keyword evidence="1" id="KW-0677">Repeat</keyword>
<protein>
    <submittedName>
        <fullName evidence="7">Bromodomain-containing protein</fullName>
    </submittedName>
</protein>
<organism evidence="7 8">
    <name type="scientific">Cryptosporidium muris (strain RN66)</name>
    <dbReference type="NCBI Taxonomy" id="441375"/>
    <lineage>
        <taxon>Eukaryota</taxon>
        <taxon>Sar</taxon>
        <taxon>Alveolata</taxon>
        <taxon>Apicomplexa</taxon>
        <taxon>Conoidasida</taxon>
        <taxon>Coccidia</taxon>
        <taxon>Eucoccidiorida</taxon>
        <taxon>Eimeriorina</taxon>
        <taxon>Cryptosporidiidae</taxon>
        <taxon>Cryptosporidium</taxon>
    </lineage>
</organism>
<evidence type="ECO:0000256" key="2">
    <source>
        <dbReference type="ARBA" id="ARBA00023043"/>
    </source>
</evidence>
<dbReference type="PANTHER" id="PTHR24201">
    <property type="entry name" value="ANK_REP_REGION DOMAIN-CONTAINING PROTEIN"/>
    <property type="match status" value="1"/>
</dbReference>
<dbReference type="eggNOG" id="KOG0502">
    <property type="taxonomic scope" value="Eukaryota"/>
</dbReference>
<evidence type="ECO:0000313" key="8">
    <source>
        <dbReference type="Proteomes" id="UP000001460"/>
    </source>
</evidence>
<dbReference type="SMART" id="SM00297">
    <property type="entry name" value="BROMO"/>
    <property type="match status" value="1"/>
</dbReference>
<dbReference type="InterPro" id="IPR036770">
    <property type="entry name" value="Ankyrin_rpt-contain_sf"/>
</dbReference>
<feature type="repeat" description="ANK" evidence="4">
    <location>
        <begin position="148"/>
        <end position="180"/>
    </location>
</feature>
<dbReference type="InterPro" id="IPR018359">
    <property type="entry name" value="Bromodomain_CS"/>
</dbReference>
<dbReference type="PROSITE" id="PS50014">
    <property type="entry name" value="BROMODOMAIN_2"/>
    <property type="match status" value="1"/>
</dbReference>
<evidence type="ECO:0000256" key="4">
    <source>
        <dbReference type="PROSITE-ProRule" id="PRU00023"/>
    </source>
</evidence>
<sequence length="413" mass="47337">MNNIQQFEQRKIVQSIRRDPIEKVRTLIEEASENEIEEVCPSTNANLIFYAVQRTNDEEALEICQLILKKCPNMNVKATDLSFQTSLFFASRDGNTKTAEFLINLGCDVNHRDRASQTALFYAARDGRTDVVRLLLSHGADPNLSDNVGQTALFYAARDGRSQTCMLLLDKGADSAIKDKNRQMASSYALKNGHKQLANLLRNSIANASNNISDQMGGINNSQNFLSDASNVLKDSEIRQNYRLQFKGSDGKWYFATTEIIKEFEEKYPNIAVWSKTLPVPPLKSSADPFRAAWHKTISETVDELRKQEGAWIFDKPVDEKAWNCSDYYSIIKKPMDFSLIRKKLRNGEYELCIDAILDIQQIFENCYLYNKPESSITRVCKSIEEHFLKLKKSKNIDEILDRERDLYSLKYI</sequence>
<dbReference type="PROSITE" id="PS50297">
    <property type="entry name" value="ANK_REP_REGION"/>
    <property type="match status" value="2"/>
</dbReference>
<keyword evidence="2 4" id="KW-0040">ANK repeat</keyword>
<dbReference type="PRINTS" id="PR00503">
    <property type="entry name" value="BROMODOMAIN"/>
</dbReference>
<dbReference type="SMART" id="SM00248">
    <property type="entry name" value="ANK"/>
    <property type="match status" value="4"/>
</dbReference>
<proteinExistence type="predicted"/>
<dbReference type="EMBL" id="DS989726">
    <property type="protein sequence ID" value="EEA05059.1"/>
    <property type="molecule type" value="Genomic_DNA"/>
</dbReference>
<dbReference type="SUPFAM" id="SSF48403">
    <property type="entry name" value="Ankyrin repeat"/>
    <property type="match status" value="1"/>
</dbReference>
<evidence type="ECO:0000256" key="1">
    <source>
        <dbReference type="ARBA" id="ARBA00022737"/>
    </source>
</evidence>
<dbReference type="InterPro" id="IPR002110">
    <property type="entry name" value="Ankyrin_rpt"/>
</dbReference>